<dbReference type="RefSeq" id="WP_184396325.1">
    <property type="nucleotide sequence ID" value="NZ_BAAAJD010000008.1"/>
</dbReference>
<dbReference type="Proteomes" id="UP000572635">
    <property type="component" value="Unassembled WGS sequence"/>
</dbReference>
<name>A0A7W8QSD6_9ACTN</name>
<reference evidence="3 4" key="1">
    <citation type="submission" date="2020-08" db="EMBL/GenBank/DDBJ databases">
        <title>Sequencing the genomes of 1000 actinobacteria strains.</title>
        <authorList>
            <person name="Klenk H.-P."/>
        </authorList>
    </citation>
    <scope>NUCLEOTIDE SEQUENCE [LARGE SCALE GENOMIC DNA]</scope>
    <source>
        <strain evidence="3 4">DSM 44551</strain>
    </source>
</reference>
<feature type="domain" description="DNA2/NAM7 helicase-like C-terminal" evidence="2">
    <location>
        <begin position="726"/>
        <end position="848"/>
    </location>
</feature>
<dbReference type="InterPro" id="IPR027417">
    <property type="entry name" value="P-loop_NTPase"/>
</dbReference>
<evidence type="ECO:0000313" key="4">
    <source>
        <dbReference type="Proteomes" id="UP000572635"/>
    </source>
</evidence>
<evidence type="ECO:0000259" key="2">
    <source>
        <dbReference type="Pfam" id="PF13087"/>
    </source>
</evidence>
<dbReference type="InterPro" id="IPR041679">
    <property type="entry name" value="DNA2/NAM7-like_C"/>
</dbReference>
<proteinExistence type="predicted"/>
<evidence type="ECO:0000256" key="1">
    <source>
        <dbReference type="SAM" id="MobiDB-lite"/>
    </source>
</evidence>
<accession>A0A7W8QSD6</accession>
<gene>
    <name evidence="3" type="ORF">HDA36_005102</name>
</gene>
<keyword evidence="4" id="KW-1185">Reference proteome</keyword>
<dbReference type="AlphaFoldDB" id="A0A7W8QSD6"/>
<dbReference type="Pfam" id="PF13087">
    <property type="entry name" value="AAA_12"/>
    <property type="match status" value="1"/>
</dbReference>
<dbReference type="Gene3D" id="3.40.50.300">
    <property type="entry name" value="P-loop containing nucleotide triphosphate hydrolases"/>
    <property type="match status" value="1"/>
</dbReference>
<dbReference type="EMBL" id="JACHDB010000001">
    <property type="protein sequence ID" value="MBB5435018.1"/>
    <property type="molecule type" value="Genomic_DNA"/>
</dbReference>
<protein>
    <recommendedName>
        <fullName evidence="2">DNA2/NAM7 helicase-like C-terminal domain-containing protein</fullName>
    </recommendedName>
</protein>
<dbReference type="SUPFAM" id="SSF52540">
    <property type="entry name" value="P-loop containing nucleoside triphosphate hydrolases"/>
    <property type="match status" value="1"/>
</dbReference>
<feature type="region of interest" description="Disordered" evidence="1">
    <location>
        <begin position="1"/>
        <end position="41"/>
    </location>
</feature>
<evidence type="ECO:0000313" key="3">
    <source>
        <dbReference type="EMBL" id="MBB5435018.1"/>
    </source>
</evidence>
<comment type="caution">
    <text evidence="3">The sequence shown here is derived from an EMBL/GenBank/DDBJ whole genome shotgun (WGS) entry which is preliminary data.</text>
</comment>
<sequence length="1050" mass="110287">MAVPQYDPSVHGRSRERPEDRPSAAVRVLPPPEPAQSEGPVAAVAVQDAVRRSVARSPQAVAEERTAALFEYYRECLAREDELEHLIDPDEPPAGRWAMLPGGAEELISGAESAVEIPPGAAGPLDGARGGRLRYGYPLVVLAARDAAEPDEHLPAGGAPPEPADRPLRAAPLFVADARAAPAAAGGRPRIRLSAPPEVNPALLRFLGIDTAQEFAAFRRLLRGPDLPGLRETALAVLARLHIDRVDDVNPELLRGPVPLADLRPGAHNTALLFRAGFGAEPGTGDRGSHPGRTGVIADLDPGRKDAVHPGRIAATALGALFGEAGRVRDEPVLPVAADLLDEERHGVLDAAMRRTLTVVAAPPGTGAGRLVDAAVRTARADGQSVLVAVPEDRLPPFPGAGPGGGPGAPVMRAGGPGARAVEAAVLTRLAEPAGETPDHVARRRSLRDDWARVREAWRAIDAAASGGHALALLAAERRRLAEQGWDPGALFGAADREPGYWLRRARRAREGGFTALAHRSAIRRDLGVEPTEENLDRLCRAAALEGEWRTALDRRGRTAPLPELLSGLDAALACHLLSGAAHLEAAEERRTARGRSAITDRLEALNRPDDPWGGFARLLAAVPAWSVAVRRARALPPAPGLFDLVVVAEAERLSTAELIPLLYRAKRALVIGDPAAPARAAALDPEEERALRERAGLPADRPPRWGSAAGSAYRACAAAAEKAGGAVHRLDGQEGVHPEITGLAARHCYGGRLHALADPEELPVRSGPAVEWRHAPGECEPVPGGSAVNRDEAYRVAVLLQQLDGSLPAGARIGVIAPFQAQWALLRRLLRRRTFAHEVRVGGAEHFRIAGRGEGPWGALDGGAVDVMVVSATGVPTGWRPSPDDAPSRAWAAALTRTRARLIVVGDRMHWSGQDGTGGMLCRAASAEEAAPGAAGAAPGAGGPASPALRALLPALRARGAEAEPHPRVAGYRADLRVSTPGGTLLVLVDQARTGTGLRRLLHLGRLLERRSGDQVVCVPAWRCLSDPDSTAAEILAGAGREGRSPRGG</sequence>
<feature type="compositionally biased region" description="Basic and acidic residues" evidence="1">
    <location>
        <begin position="13"/>
        <end position="22"/>
    </location>
</feature>
<organism evidence="3 4">
    <name type="scientific">Nocardiopsis composta</name>
    <dbReference type="NCBI Taxonomy" id="157465"/>
    <lineage>
        <taxon>Bacteria</taxon>
        <taxon>Bacillati</taxon>
        <taxon>Actinomycetota</taxon>
        <taxon>Actinomycetes</taxon>
        <taxon>Streptosporangiales</taxon>
        <taxon>Nocardiopsidaceae</taxon>
        <taxon>Nocardiopsis</taxon>
    </lineage>
</organism>